<gene>
    <name evidence="4" type="ORF">BaOVIS_018660</name>
</gene>
<evidence type="ECO:0000256" key="1">
    <source>
        <dbReference type="ARBA" id="ARBA00022741"/>
    </source>
</evidence>
<name>A0A9W5WVM1_BABOV</name>
<dbReference type="SUPFAM" id="SSF53067">
    <property type="entry name" value="Actin-like ATPase domain"/>
    <property type="match status" value="2"/>
</dbReference>
<dbReference type="InterPro" id="IPR043129">
    <property type="entry name" value="ATPase_NBD"/>
</dbReference>
<proteinExistence type="predicted"/>
<dbReference type="InterPro" id="IPR004567">
    <property type="entry name" value="Type_II_PanK"/>
</dbReference>
<evidence type="ECO:0000256" key="2">
    <source>
        <dbReference type="ARBA" id="ARBA00022840"/>
    </source>
</evidence>
<dbReference type="GO" id="GO:0004594">
    <property type="term" value="F:pantothenate kinase activity"/>
    <property type="evidence" value="ECO:0007669"/>
    <property type="project" value="TreeGrafter"/>
</dbReference>
<comment type="caution">
    <text evidence="4">The sequence shown here is derived from an EMBL/GenBank/DDBJ whole genome shotgun (WGS) entry which is preliminary data.</text>
</comment>
<dbReference type="EMBL" id="BLIY01000016">
    <property type="protein sequence ID" value="GFE54462.1"/>
    <property type="molecule type" value="Genomic_DNA"/>
</dbReference>
<accession>A0A9W5WVM1</accession>
<reference evidence="4" key="1">
    <citation type="submission" date="2019-12" db="EMBL/GenBank/DDBJ databases">
        <title>Genome sequence of Babesia ovis.</title>
        <authorList>
            <person name="Yamagishi J."/>
            <person name="Sevinc F."/>
            <person name="Xuan X."/>
        </authorList>
    </citation>
    <scope>NUCLEOTIDE SEQUENCE</scope>
    <source>
        <strain evidence="4">Selcuk</strain>
    </source>
</reference>
<dbReference type="GO" id="GO:0005634">
    <property type="term" value="C:nucleus"/>
    <property type="evidence" value="ECO:0007669"/>
    <property type="project" value="TreeGrafter"/>
</dbReference>
<sequence>MVVTICHEIETQQRHFITLLDSGSQNELDFEVLADSALKIAHGFDSLSQQVIPHLELGYNDTNFGLASDGTNGKMGYTVSFTDGIMEMVRRLAYTSSELKAAFLKRLGLLEHGANQSLDENAFALRNKVMCSGTSNEFDAKSKVTNRIAFDLGGTLMKIAYCFESKHCEMLDNLYWAHHAIYNVLRVLERHHGSDLLLRCEISANINLMLPEMIRLGGSTVVRLHRAPVDSIRDILKSLLATKVITDETIVHATGGGALKYAEVFQELLPKNRFHKIDEMPSVVEGTDIVHSISSCFIKYNMKGGFTELVSLEPTYPYLIVNIGSGISFIKVTSKGKFERVTGTSVGGGTMHGIASLFLGSKSFEDVVALYENGTNCMDTFLPETNTNAPITYGLRSRPEDSVRSTSDMISYSIGQIAFLVAKQHGVKRVIFTGSYSANHLMTMDVIASAVAHTASSYEEDPMDILTPIFGGYSGVIGCLFME</sequence>
<keyword evidence="4" id="KW-0418">Kinase</keyword>
<dbReference type="Gene3D" id="3.30.420.510">
    <property type="match status" value="1"/>
</dbReference>
<dbReference type="GO" id="GO:0015937">
    <property type="term" value="P:coenzyme A biosynthetic process"/>
    <property type="evidence" value="ECO:0007669"/>
    <property type="project" value="UniProtKB-KW"/>
</dbReference>
<keyword evidence="4" id="KW-0808">Transferase</keyword>
<protein>
    <submittedName>
        <fullName evidence="4">Pantothenate kinase 1</fullName>
    </submittedName>
</protein>
<organism evidence="4 5">
    <name type="scientific">Babesia ovis</name>
    <dbReference type="NCBI Taxonomy" id="5869"/>
    <lineage>
        <taxon>Eukaryota</taxon>
        <taxon>Sar</taxon>
        <taxon>Alveolata</taxon>
        <taxon>Apicomplexa</taxon>
        <taxon>Aconoidasida</taxon>
        <taxon>Piroplasmida</taxon>
        <taxon>Babesiidae</taxon>
        <taxon>Babesia</taxon>
    </lineage>
</organism>
<dbReference type="GO" id="GO:0005524">
    <property type="term" value="F:ATP binding"/>
    <property type="evidence" value="ECO:0007669"/>
    <property type="project" value="UniProtKB-KW"/>
</dbReference>
<evidence type="ECO:0000313" key="5">
    <source>
        <dbReference type="Proteomes" id="UP001057455"/>
    </source>
</evidence>
<keyword evidence="3" id="KW-0173">Coenzyme A biosynthesis</keyword>
<dbReference type="PANTHER" id="PTHR12280">
    <property type="entry name" value="PANTOTHENATE KINASE"/>
    <property type="match status" value="1"/>
</dbReference>
<evidence type="ECO:0000313" key="4">
    <source>
        <dbReference type="EMBL" id="GFE54462.1"/>
    </source>
</evidence>
<dbReference type="PANTHER" id="PTHR12280:SF20">
    <property type="entry name" value="4'-PHOSPHOPANTETHEINE PHOSPHATASE"/>
    <property type="match status" value="1"/>
</dbReference>
<keyword evidence="2" id="KW-0067">ATP-binding</keyword>
<evidence type="ECO:0000256" key="3">
    <source>
        <dbReference type="ARBA" id="ARBA00022993"/>
    </source>
</evidence>
<dbReference type="AlphaFoldDB" id="A0A9W5WVM1"/>
<keyword evidence="1" id="KW-0547">Nucleotide-binding</keyword>
<dbReference type="Pfam" id="PF03630">
    <property type="entry name" value="Fumble"/>
    <property type="match status" value="2"/>
</dbReference>
<dbReference type="Proteomes" id="UP001057455">
    <property type="component" value="Unassembled WGS sequence"/>
</dbReference>
<dbReference type="Gene3D" id="3.30.420.40">
    <property type="match status" value="1"/>
</dbReference>
<dbReference type="GO" id="GO:0005829">
    <property type="term" value="C:cytosol"/>
    <property type="evidence" value="ECO:0007669"/>
    <property type="project" value="TreeGrafter"/>
</dbReference>
<keyword evidence="5" id="KW-1185">Reference proteome</keyword>
<dbReference type="OrthoDB" id="498611at2759"/>